<dbReference type="Proteomes" id="UP000315816">
    <property type="component" value="Unassembled WGS sequence"/>
</dbReference>
<protein>
    <submittedName>
        <fullName evidence="1">Uncharacterized protein</fullName>
    </submittedName>
</protein>
<dbReference type="EMBL" id="VICH01000007">
    <property type="protein sequence ID" value="TQV67019.1"/>
    <property type="molecule type" value="Genomic_DNA"/>
</dbReference>
<dbReference type="RefSeq" id="WP_142853832.1">
    <property type="nucleotide sequence ID" value="NZ_FXWW01000003.1"/>
</dbReference>
<comment type="caution">
    <text evidence="1">The sequence shown here is derived from an EMBL/GenBank/DDBJ whole genome shotgun (WGS) entry which is preliminary data.</text>
</comment>
<gene>
    <name evidence="1" type="ORF">FIL88_10540</name>
</gene>
<reference evidence="1 2" key="1">
    <citation type="submission" date="2019-06" db="EMBL/GenBank/DDBJ databases">
        <title>A novel species of marine bacteria.</title>
        <authorList>
            <person name="Wang Y."/>
        </authorList>
    </citation>
    <scope>NUCLEOTIDE SEQUENCE [LARGE SCALE GENOMIC DNA]</scope>
    <source>
        <strain evidence="1 2">MA1-10</strain>
    </source>
</reference>
<sequence>MLKSIDRDQSFLLGANALYLNRFNFLIQYGATPPGCRGHLRGLDSDDFHSFDKLRSFICWPGLIDDRIEDPFEPFAKFPQHNEELKALIKSDADVARVALKDLAFDRSELERIEQANKDGMDRLDWMRPICRWSPCEVIWTARHIVVDYLSEGAGADAVDITNLNGISEAPAKVDWMLAAESLSEWKRTPARNGPAIKEAVRRVVDGDEANAHASALRLVRELGWGPRGSAKKGQIVAASENAAKDAIYLPASKILKSLEDNGLFQK</sequence>
<dbReference type="AlphaFoldDB" id="A0A545SPV9"/>
<organism evidence="1 2">
    <name type="scientific">Aliiroseovarius halocynthiae</name>
    <dbReference type="NCBI Taxonomy" id="985055"/>
    <lineage>
        <taxon>Bacteria</taxon>
        <taxon>Pseudomonadati</taxon>
        <taxon>Pseudomonadota</taxon>
        <taxon>Alphaproteobacteria</taxon>
        <taxon>Rhodobacterales</taxon>
        <taxon>Paracoccaceae</taxon>
        <taxon>Aliiroseovarius</taxon>
    </lineage>
</organism>
<name>A0A545SPV9_9RHOB</name>
<evidence type="ECO:0000313" key="2">
    <source>
        <dbReference type="Proteomes" id="UP000315816"/>
    </source>
</evidence>
<keyword evidence="2" id="KW-1185">Reference proteome</keyword>
<proteinExistence type="predicted"/>
<accession>A0A545SPV9</accession>
<evidence type="ECO:0000313" key="1">
    <source>
        <dbReference type="EMBL" id="TQV67019.1"/>
    </source>
</evidence>